<dbReference type="Proteomes" id="UP000265520">
    <property type="component" value="Unassembled WGS sequence"/>
</dbReference>
<comment type="caution">
    <text evidence="2">The sequence shown here is derived from an EMBL/GenBank/DDBJ whole genome shotgun (WGS) entry which is preliminary data.</text>
</comment>
<keyword evidence="3" id="KW-1185">Reference proteome</keyword>
<protein>
    <submittedName>
        <fullName evidence="2">Uncharacterized protein</fullName>
    </submittedName>
</protein>
<proteinExistence type="predicted"/>
<reference evidence="2 3" key="1">
    <citation type="journal article" date="2018" name="Front. Plant Sci.">
        <title>Red Clover (Trifolium pratense) and Zigzag Clover (T. medium) - A Picture of Genomic Similarities and Differences.</title>
        <authorList>
            <person name="Dluhosova J."/>
            <person name="Istvanek J."/>
            <person name="Nedelnik J."/>
            <person name="Repkova J."/>
        </authorList>
    </citation>
    <scope>NUCLEOTIDE SEQUENCE [LARGE SCALE GENOMIC DNA]</scope>
    <source>
        <strain evidence="3">cv. 10/8</strain>
        <tissue evidence="2">Leaf</tissue>
    </source>
</reference>
<evidence type="ECO:0000313" key="3">
    <source>
        <dbReference type="Proteomes" id="UP000265520"/>
    </source>
</evidence>
<name>A0A392V6Y4_9FABA</name>
<feature type="non-terminal residue" evidence="2">
    <location>
        <position position="62"/>
    </location>
</feature>
<organism evidence="2 3">
    <name type="scientific">Trifolium medium</name>
    <dbReference type="NCBI Taxonomy" id="97028"/>
    <lineage>
        <taxon>Eukaryota</taxon>
        <taxon>Viridiplantae</taxon>
        <taxon>Streptophyta</taxon>
        <taxon>Embryophyta</taxon>
        <taxon>Tracheophyta</taxon>
        <taxon>Spermatophyta</taxon>
        <taxon>Magnoliopsida</taxon>
        <taxon>eudicotyledons</taxon>
        <taxon>Gunneridae</taxon>
        <taxon>Pentapetalae</taxon>
        <taxon>rosids</taxon>
        <taxon>fabids</taxon>
        <taxon>Fabales</taxon>
        <taxon>Fabaceae</taxon>
        <taxon>Papilionoideae</taxon>
        <taxon>50 kb inversion clade</taxon>
        <taxon>NPAAA clade</taxon>
        <taxon>Hologalegina</taxon>
        <taxon>IRL clade</taxon>
        <taxon>Trifolieae</taxon>
        <taxon>Trifolium</taxon>
    </lineage>
</organism>
<dbReference type="EMBL" id="LXQA011038095">
    <property type="protein sequence ID" value="MCI82220.1"/>
    <property type="molecule type" value="Genomic_DNA"/>
</dbReference>
<accession>A0A392V6Y4</accession>
<feature type="region of interest" description="Disordered" evidence="1">
    <location>
        <begin position="36"/>
        <end position="62"/>
    </location>
</feature>
<sequence>MDMVKGDQNFGPILIGRTNEACATQYRKVIKAREAAMEKSLREREKSLRESASPRERRTRVS</sequence>
<dbReference type="AlphaFoldDB" id="A0A392V6Y4"/>
<feature type="compositionally biased region" description="Basic and acidic residues" evidence="1">
    <location>
        <begin position="36"/>
        <end position="56"/>
    </location>
</feature>
<evidence type="ECO:0000313" key="2">
    <source>
        <dbReference type="EMBL" id="MCI82220.1"/>
    </source>
</evidence>
<evidence type="ECO:0000256" key="1">
    <source>
        <dbReference type="SAM" id="MobiDB-lite"/>
    </source>
</evidence>